<gene>
    <name evidence="2" type="ordered locus">MEALZ_1076</name>
</gene>
<dbReference type="InterPro" id="IPR008579">
    <property type="entry name" value="UGlyAH_Cupin_dom"/>
</dbReference>
<dbReference type="KEGG" id="mah:MEALZ_1076"/>
<dbReference type="Proteomes" id="UP000008315">
    <property type="component" value="Chromosome"/>
</dbReference>
<sequence>MRRSGTENRVSVYYDAILDELGNVGSPNTGLFNPKNGLSRDTLVTLGLTCGVNDKFGLSAKCRQNRARKTGTIIQNYSDFGKNLTIGRNMKEITVDSNPSEAVLKKLGVAHWPTWEKDVSVFPWAFVTTEIAFIVEGECEMTPADGGPSTIFKAGDLVVFPNGYKGTWEVKKPLKKQFKHKDGNLVKCALSRFKILKNCLKSNN</sequence>
<dbReference type="PANTHER" id="PTHR33271:SF22">
    <property type="entry name" value="OS04G0445200 PROTEIN"/>
    <property type="match status" value="1"/>
</dbReference>
<dbReference type="STRING" id="1091494.MEALZ_1076"/>
<dbReference type="Gene3D" id="2.60.120.10">
    <property type="entry name" value="Jelly Rolls"/>
    <property type="match status" value="1"/>
</dbReference>
<reference evidence="3" key="1">
    <citation type="journal article" date="2012" name="J. Bacteriol.">
        <title>Genome sequence of the haloalkaliphilic methanotrophic bacterium Methylomicrobium alcaliphilum 20Z.</title>
        <authorList>
            <person name="Vuilleumier S."/>
            <person name="Khmelenina V.N."/>
            <person name="Bringel F."/>
            <person name="Reshetnikov A.S."/>
            <person name="Lajus A."/>
            <person name="Mangenot S."/>
            <person name="Rouy Z."/>
            <person name="Op den Camp H.J."/>
            <person name="Jetten M.S."/>
            <person name="Dispirito A.A."/>
            <person name="Dunfield P."/>
            <person name="Klotz M.G."/>
            <person name="Semrau J.D."/>
            <person name="Stein L.Y."/>
            <person name="Barbe V."/>
            <person name="Medigue C."/>
            <person name="Trotsenko Y.A."/>
            <person name="Kalyuzhnaya M.G."/>
        </authorList>
    </citation>
    <scope>NUCLEOTIDE SEQUENCE [LARGE SCALE GENOMIC DNA]</scope>
    <source>
        <strain evidence="3">DSM 19304 / NCIMB 14124 / VKM B-2133 / 20Z</strain>
    </source>
</reference>
<dbReference type="InterPro" id="IPR014710">
    <property type="entry name" value="RmlC-like_jellyroll"/>
</dbReference>
<proteinExistence type="predicted"/>
<dbReference type="HOGENOM" id="CLU_1341961_0_0_6"/>
<dbReference type="EMBL" id="FO082060">
    <property type="protein sequence ID" value="CCE22768.1"/>
    <property type="molecule type" value="Genomic_DNA"/>
</dbReference>
<dbReference type="Pfam" id="PF05899">
    <property type="entry name" value="Cupin_3"/>
    <property type="match status" value="1"/>
</dbReference>
<accession>G4ST58</accession>
<dbReference type="AlphaFoldDB" id="G4ST58"/>
<evidence type="ECO:0000259" key="1">
    <source>
        <dbReference type="Pfam" id="PF05899"/>
    </source>
</evidence>
<dbReference type="SUPFAM" id="SSF51182">
    <property type="entry name" value="RmlC-like cupins"/>
    <property type="match status" value="1"/>
</dbReference>
<keyword evidence="3" id="KW-1185">Reference proteome</keyword>
<feature type="domain" description="(S)-ureidoglycine aminohydrolase cupin" evidence="1">
    <location>
        <begin position="105"/>
        <end position="178"/>
    </location>
</feature>
<dbReference type="RefSeq" id="WP_014147567.1">
    <property type="nucleotide sequence ID" value="NC_016112.1"/>
</dbReference>
<name>G4ST58_META2</name>
<dbReference type="InterPro" id="IPR011051">
    <property type="entry name" value="RmlC_Cupin_sf"/>
</dbReference>
<evidence type="ECO:0000313" key="2">
    <source>
        <dbReference type="EMBL" id="CCE22768.1"/>
    </source>
</evidence>
<evidence type="ECO:0000313" key="3">
    <source>
        <dbReference type="Proteomes" id="UP000008315"/>
    </source>
</evidence>
<dbReference type="CDD" id="cd02227">
    <property type="entry name" value="cupin_TM1112-like"/>
    <property type="match status" value="1"/>
</dbReference>
<protein>
    <recommendedName>
        <fullName evidence="1">(S)-ureidoglycine aminohydrolase cupin domain-containing protein</fullName>
    </recommendedName>
</protein>
<dbReference type="PANTHER" id="PTHR33271">
    <property type="entry name" value="OS04G0445200 PROTEIN"/>
    <property type="match status" value="1"/>
</dbReference>
<organism evidence="2 3">
    <name type="scientific">Methylotuvimicrobium alcaliphilum (strain DSM 19304 / NCIMB 14124 / VKM B-2133 / 20Z)</name>
    <name type="common">Methylomicrobium alcaliphilum</name>
    <dbReference type="NCBI Taxonomy" id="1091494"/>
    <lineage>
        <taxon>Bacteria</taxon>
        <taxon>Pseudomonadati</taxon>
        <taxon>Pseudomonadota</taxon>
        <taxon>Gammaproteobacteria</taxon>
        <taxon>Methylococcales</taxon>
        <taxon>Methylococcaceae</taxon>
        <taxon>Methylotuvimicrobium</taxon>
    </lineage>
</organism>